<dbReference type="PANTHER" id="PTHR11690:SF240">
    <property type="entry name" value="PICKPOCKET 25-RELATED"/>
    <property type="match status" value="1"/>
</dbReference>
<feature type="non-terminal residue" evidence="14">
    <location>
        <position position="627"/>
    </location>
</feature>
<evidence type="ECO:0000256" key="4">
    <source>
        <dbReference type="ARBA" id="ARBA00022461"/>
    </source>
</evidence>
<organism evidence="14 15">
    <name type="scientific">Iphiclides podalirius</name>
    <name type="common">scarce swallowtail</name>
    <dbReference type="NCBI Taxonomy" id="110791"/>
    <lineage>
        <taxon>Eukaryota</taxon>
        <taxon>Metazoa</taxon>
        <taxon>Ecdysozoa</taxon>
        <taxon>Arthropoda</taxon>
        <taxon>Hexapoda</taxon>
        <taxon>Insecta</taxon>
        <taxon>Pterygota</taxon>
        <taxon>Neoptera</taxon>
        <taxon>Endopterygota</taxon>
        <taxon>Lepidoptera</taxon>
        <taxon>Glossata</taxon>
        <taxon>Ditrysia</taxon>
        <taxon>Papilionoidea</taxon>
        <taxon>Papilionidae</taxon>
        <taxon>Papilioninae</taxon>
        <taxon>Iphiclides</taxon>
    </lineage>
</organism>
<protein>
    <submittedName>
        <fullName evidence="14">Uncharacterized protein</fullName>
    </submittedName>
</protein>
<evidence type="ECO:0000256" key="9">
    <source>
        <dbReference type="ARBA" id="ARBA00023136"/>
    </source>
</evidence>
<evidence type="ECO:0000256" key="8">
    <source>
        <dbReference type="ARBA" id="ARBA00023065"/>
    </source>
</evidence>
<evidence type="ECO:0000256" key="3">
    <source>
        <dbReference type="ARBA" id="ARBA00022448"/>
    </source>
</evidence>
<dbReference type="InterPro" id="IPR001873">
    <property type="entry name" value="ENaC"/>
</dbReference>
<gene>
    <name evidence="14" type="ORF">IPOD504_LOCUS11933</name>
</gene>
<sequence>MFPPDTCRGLVKCGEEFCLRTSIHGFNHIAIPKRHWTERVLWLFVTAIATWGVVEVSLGQFQRYSENPTVVTLEKDFRSWRFALPGVTICDQDRIDPSKLPAAIKRHWRVDPADERYAYYGRFVNAVANSDLFHLEAYQEFMEDEQLNVDLYQLAVEVMPDNQVKTTWSGEMGAQWVPVMTEAGACFAINSVALADVAISSLVNDTATLPLTCRYSSHSCYVMFESSKPVDIYIHSPYDAVDITGEVSRVFLTLNRATELSVMESRSGREVRSLRPHRRRCLYSDEPAIDGRRFPGIQHEHMPPFVPESIGGPPLRLQTLLLLLRRYATWFSAAAQKQTPCSNEPKNAGAAARSFGTETMKRQRSPVALAADVTELTTFSHKRAPTTAPHSSSRGMAVGLIGATLLLAINRRIMFIETTHIDARAIRTLRCVTGPETIQPNTVSHNTGLPIPNLIVCEPTKSQKRSAPIKISTSEEGRQCGPAGMQCLASYANQLANFGGVKCPCSQQCVDAVFREVSIVDQLWDRGPFQNRGSVRFTVQPPRTRYTREIVFHFEDLVVSFGGAAGLFLGASFISFVEIVYFILEKLIQKLQPNNNKEQVIMINQGATPFERERIEELARILEGRRF</sequence>
<keyword evidence="9 13" id="KW-0472">Membrane</keyword>
<keyword evidence="3 12" id="KW-0813">Transport</keyword>
<keyword evidence="5 12" id="KW-0812">Transmembrane</keyword>
<comment type="subcellular location">
    <subcellularLocation>
        <location evidence="1">Membrane</location>
        <topology evidence="1">Multi-pass membrane protein</topology>
    </subcellularLocation>
</comment>
<evidence type="ECO:0000256" key="1">
    <source>
        <dbReference type="ARBA" id="ARBA00004141"/>
    </source>
</evidence>
<feature type="transmembrane region" description="Helical" evidence="13">
    <location>
        <begin position="557"/>
        <end position="584"/>
    </location>
</feature>
<name>A0ABN8IS93_9NEOP</name>
<keyword evidence="6 13" id="KW-1133">Transmembrane helix</keyword>
<dbReference type="PANTHER" id="PTHR11690">
    <property type="entry name" value="AMILORIDE-SENSITIVE SODIUM CHANNEL-RELATED"/>
    <property type="match status" value="1"/>
</dbReference>
<reference evidence="14" key="1">
    <citation type="submission" date="2022-03" db="EMBL/GenBank/DDBJ databases">
        <authorList>
            <person name="Martin H S."/>
        </authorList>
    </citation>
    <scope>NUCLEOTIDE SEQUENCE</scope>
</reference>
<evidence type="ECO:0000313" key="14">
    <source>
        <dbReference type="EMBL" id="CAH2062388.1"/>
    </source>
</evidence>
<dbReference type="EMBL" id="OW152841">
    <property type="protein sequence ID" value="CAH2062388.1"/>
    <property type="molecule type" value="Genomic_DNA"/>
</dbReference>
<keyword evidence="4 12" id="KW-0894">Sodium channel</keyword>
<evidence type="ECO:0000256" key="10">
    <source>
        <dbReference type="ARBA" id="ARBA00023201"/>
    </source>
</evidence>
<dbReference type="Gene3D" id="1.10.287.770">
    <property type="entry name" value="YojJ-like"/>
    <property type="match status" value="1"/>
</dbReference>
<dbReference type="Proteomes" id="UP000837857">
    <property type="component" value="Chromosome 29"/>
</dbReference>
<evidence type="ECO:0000256" key="6">
    <source>
        <dbReference type="ARBA" id="ARBA00022989"/>
    </source>
</evidence>
<keyword evidence="7" id="KW-0915">Sodium</keyword>
<dbReference type="Pfam" id="PF00858">
    <property type="entry name" value="ASC"/>
    <property type="match status" value="2"/>
</dbReference>
<evidence type="ECO:0000313" key="15">
    <source>
        <dbReference type="Proteomes" id="UP000837857"/>
    </source>
</evidence>
<evidence type="ECO:0000256" key="2">
    <source>
        <dbReference type="ARBA" id="ARBA00007193"/>
    </source>
</evidence>
<accession>A0ABN8IS93</accession>
<keyword evidence="10 12" id="KW-0739">Sodium transport</keyword>
<proteinExistence type="inferred from homology"/>
<comment type="similarity">
    <text evidence="2 12">Belongs to the amiloride-sensitive sodium channel (TC 1.A.6) family.</text>
</comment>
<keyword evidence="11 12" id="KW-0407">Ion channel</keyword>
<evidence type="ECO:0000256" key="5">
    <source>
        <dbReference type="ARBA" id="ARBA00022692"/>
    </source>
</evidence>
<evidence type="ECO:0000256" key="12">
    <source>
        <dbReference type="RuleBase" id="RU000679"/>
    </source>
</evidence>
<evidence type="ECO:0000256" key="13">
    <source>
        <dbReference type="SAM" id="Phobius"/>
    </source>
</evidence>
<evidence type="ECO:0000256" key="11">
    <source>
        <dbReference type="ARBA" id="ARBA00023303"/>
    </source>
</evidence>
<evidence type="ECO:0000256" key="7">
    <source>
        <dbReference type="ARBA" id="ARBA00023053"/>
    </source>
</evidence>
<keyword evidence="15" id="KW-1185">Reference proteome</keyword>
<keyword evidence="8 12" id="KW-0406">Ion transport</keyword>